<evidence type="ECO:0000259" key="5">
    <source>
        <dbReference type="Pfam" id="PF04376"/>
    </source>
</evidence>
<dbReference type="GO" id="GO:0005737">
    <property type="term" value="C:cytoplasm"/>
    <property type="evidence" value="ECO:0007669"/>
    <property type="project" value="UniProtKB-SubCell"/>
</dbReference>
<dbReference type="Proteomes" id="UP000433788">
    <property type="component" value="Unassembled WGS sequence"/>
</dbReference>
<dbReference type="PANTHER" id="PTHR21367:SF1">
    <property type="entry name" value="ARGINYL-TRNA--PROTEIN TRANSFERASE 1"/>
    <property type="match status" value="1"/>
</dbReference>
<dbReference type="EC" id="2.3.2.29" evidence="4"/>
<comment type="catalytic activity">
    <reaction evidence="4">
        <text>N-terminal L-glutamyl-[protein] + L-leucyl-tRNA(Leu) = N-terminal L-leucyl-L-glutamyl-[protein] + tRNA(Leu) + H(+)</text>
        <dbReference type="Rhea" id="RHEA:50412"/>
        <dbReference type="Rhea" id="RHEA-COMP:9613"/>
        <dbReference type="Rhea" id="RHEA-COMP:9622"/>
        <dbReference type="Rhea" id="RHEA-COMP:12664"/>
        <dbReference type="Rhea" id="RHEA-COMP:12668"/>
        <dbReference type="ChEBI" id="CHEBI:15378"/>
        <dbReference type="ChEBI" id="CHEBI:64721"/>
        <dbReference type="ChEBI" id="CHEBI:78442"/>
        <dbReference type="ChEBI" id="CHEBI:78494"/>
        <dbReference type="ChEBI" id="CHEBI:133041"/>
        <dbReference type="EC" id="2.3.2.29"/>
    </reaction>
</comment>
<dbReference type="SUPFAM" id="SSF55729">
    <property type="entry name" value="Acyl-CoA N-acyltransferases (Nat)"/>
    <property type="match status" value="1"/>
</dbReference>
<accession>A0A6N7QX24</accession>
<dbReference type="InterPro" id="IPR007472">
    <property type="entry name" value="N-end_Aminoacyl_Trfase_C"/>
</dbReference>
<dbReference type="EMBL" id="WJPP01000004">
    <property type="protein sequence ID" value="MRH78877.1"/>
    <property type="molecule type" value="Genomic_DNA"/>
</dbReference>
<dbReference type="InterPro" id="IPR017138">
    <property type="entry name" value="Asp_Glu_LeuTrfase"/>
</dbReference>
<dbReference type="Pfam" id="PF04376">
    <property type="entry name" value="ATE_N"/>
    <property type="match status" value="1"/>
</dbReference>
<dbReference type="AlphaFoldDB" id="A0A6N7QX24"/>
<evidence type="ECO:0000256" key="4">
    <source>
        <dbReference type="HAMAP-Rule" id="MF_00689"/>
    </source>
</evidence>
<comment type="function">
    <text evidence="4">Functions in the N-end rule pathway of protein degradation where it conjugates Leu from its aminoacyl-tRNA to the N-termini of proteins containing an N-terminal aspartate or glutamate.</text>
</comment>
<proteinExistence type="inferred from homology"/>
<sequence>MSDNEPLKRIALFSTGLGPCPYFEDRPARFAHIDPHYPLTGPIYDELLQQGFRRGGEHIYRPACPGCQACESLRIPVAEFTARRRHRRCLQRNKDLQWSSAGLSFRQDHYALYKRYVEARHPTGGMADAEPDEYWRFFTAEWCPTEFFEMRLNNQLLGVAIVDDTGISLSAVYTFFDPDLSSRSLGTFAILKQIETAIQRGYEWLYLGYNIAGCAQMDYKTGFCPHERLTAQGWVRVESGG</sequence>
<evidence type="ECO:0000256" key="1">
    <source>
        <dbReference type="ARBA" id="ARBA00022490"/>
    </source>
</evidence>
<feature type="domain" description="N-end rule aminoacyl transferase C-terminal" evidence="6">
    <location>
        <begin position="109"/>
        <end position="229"/>
    </location>
</feature>
<evidence type="ECO:0000256" key="3">
    <source>
        <dbReference type="ARBA" id="ARBA00023315"/>
    </source>
</evidence>
<dbReference type="GO" id="GO:0004057">
    <property type="term" value="F:arginyl-tRNA--protein transferase activity"/>
    <property type="evidence" value="ECO:0007669"/>
    <property type="project" value="InterPro"/>
</dbReference>
<dbReference type="NCBIfam" id="NF002342">
    <property type="entry name" value="PRK01305.1-3"/>
    <property type="match status" value="1"/>
</dbReference>
<evidence type="ECO:0000313" key="7">
    <source>
        <dbReference type="EMBL" id="MRH78877.1"/>
    </source>
</evidence>
<feature type="domain" description="N-end aminoacyl transferase N-terminal" evidence="5">
    <location>
        <begin position="19"/>
        <end position="88"/>
    </location>
</feature>
<reference evidence="7 8" key="1">
    <citation type="submission" date="2019-11" db="EMBL/GenBank/DDBJ databases">
        <authorList>
            <person name="Zhang X.Y."/>
        </authorList>
    </citation>
    <scope>NUCLEOTIDE SEQUENCE [LARGE SCALE GENOMIC DNA]</scope>
    <source>
        <strain evidence="7 8">C176</strain>
    </source>
</reference>
<keyword evidence="1 4" id="KW-0963">Cytoplasm</keyword>
<dbReference type="NCBIfam" id="NF002346">
    <property type="entry name" value="PRK01305.2-3"/>
    <property type="match status" value="1"/>
</dbReference>
<dbReference type="NCBIfam" id="NF002341">
    <property type="entry name" value="PRK01305.1-1"/>
    <property type="match status" value="1"/>
</dbReference>
<keyword evidence="8" id="KW-1185">Reference proteome</keyword>
<gene>
    <name evidence="4" type="primary">bpt</name>
    <name evidence="7" type="ORF">GH984_09165</name>
</gene>
<comment type="caution">
    <text evidence="7">The sequence shown here is derived from an EMBL/GenBank/DDBJ whole genome shotgun (WGS) entry which is preliminary data.</text>
</comment>
<comment type="subcellular location">
    <subcellularLocation>
        <location evidence="4">Cytoplasm</location>
    </subcellularLocation>
</comment>
<name>A0A6N7QX24_9GAMM</name>
<protein>
    <recommendedName>
        <fullName evidence="4">Aspartate/glutamate leucyltransferase</fullName>
        <ecNumber evidence="4">2.3.2.29</ecNumber>
    </recommendedName>
</protein>
<dbReference type="InterPro" id="IPR007471">
    <property type="entry name" value="N-end_Aminoacyl_Trfase_N"/>
</dbReference>
<evidence type="ECO:0000256" key="2">
    <source>
        <dbReference type="ARBA" id="ARBA00022679"/>
    </source>
</evidence>
<dbReference type="InterPro" id="IPR030700">
    <property type="entry name" value="N-end_Aminoacyl_Trfase"/>
</dbReference>
<keyword evidence="2 4" id="KW-0808">Transferase</keyword>
<keyword evidence="3 4" id="KW-0012">Acyltransferase</keyword>
<comment type="similarity">
    <text evidence="4">Belongs to the R-transferase family. Bpt subfamily.</text>
</comment>
<dbReference type="GO" id="GO:0008914">
    <property type="term" value="F:leucyl-tRNA--protein transferase activity"/>
    <property type="evidence" value="ECO:0007669"/>
    <property type="project" value="UniProtKB-UniRule"/>
</dbReference>
<dbReference type="PANTHER" id="PTHR21367">
    <property type="entry name" value="ARGININE-TRNA-PROTEIN TRANSFERASE 1"/>
    <property type="match status" value="1"/>
</dbReference>
<organism evidence="7 8">
    <name type="scientific">Spiribacter salilacus</name>
    <dbReference type="NCBI Taxonomy" id="2664894"/>
    <lineage>
        <taxon>Bacteria</taxon>
        <taxon>Pseudomonadati</taxon>
        <taxon>Pseudomonadota</taxon>
        <taxon>Gammaproteobacteria</taxon>
        <taxon>Chromatiales</taxon>
        <taxon>Ectothiorhodospiraceae</taxon>
        <taxon>Spiribacter</taxon>
    </lineage>
</organism>
<dbReference type="Pfam" id="PF04377">
    <property type="entry name" value="ATE_C"/>
    <property type="match status" value="1"/>
</dbReference>
<dbReference type="HAMAP" id="MF_00689">
    <property type="entry name" value="Bpt"/>
    <property type="match status" value="1"/>
</dbReference>
<dbReference type="GO" id="GO:0071596">
    <property type="term" value="P:ubiquitin-dependent protein catabolic process via the N-end rule pathway"/>
    <property type="evidence" value="ECO:0007669"/>
    <property type="project" value="InterPro"/>
</dbReference>
<dbReference type="InterPro" id="IPR016181">
    <property type="entry name" value="Acyl_CoA_acyltransferase"/>
</dbReference>
<evidence type="ECO:0000313" key="8">
    <source>
        <dbReference type="Proteomes" id="UP000433788"/>
    </source>
</evidence>
<evidence type="ECO:0000259" key="6">
    <source>
        <dbReference type="Pfam" id="PF04377"/>
    </source>
</evidence>
<dbReference type="PIRSF" id="PIRSF037208">
    <property type="entry name" value="ATE_pro_prd"/>
    <property type="match status" value="1"/>
</dbReference>
<dbReference type="RefSeq" id="WP_153719898.1">
    <property type="nucleotide sequence ID" value="NZ_WJPP01000004.1"/>
</dbReference>
<comment type="catalytic activity">
    <reaction evidence="4">
        <text>N-terminal L-aspartyl-[protein] + L-leucyl-tRNA(Leu) = N-terminal L-leucyl-L-aspartyl-[protein] + tRNA(Leu) + H(+)</text>
        <dbReference type="Rhea" id="RHEA:50420"/>
        <dbReference type="Rhea" id="RHEA-COMP:9613"/>
        <dbReference type="Rhea" id="RHEA-COMP:9622"/>
        <dbReference type="Rhea" id="RHEA-COMP:12669"/>
        <dbReference type="Rhea" id="RHEA-COMP:12674"/>
        <dbReference type="ChEBI" id="CHEBI:15378"/>
        <dbReference type="ChEBI" id="CHEBI:64720"/>
        <dbReference type="ChEBI" id="CHEBI:78442"/>
        <dbReference type="ChEBI" id="CHEBI:78494"/>
        <dbReference type="ChEBI" id="CHEBI:133042"/>
        <dbReference type="EC" id="2.3.2.29"/>
    </reaction>
</comment>